<organism evidence="1">
    <name type="scientific">Rhizophora mucronata</name>
    <name type="common">Asiatic mangrove</name>
    <dbReference type="NCBI Taxonomy" id="61149"/>
    <lineage>
        <taxon>Eukaryota</taxon>
        <taxon>Viridiplantae</taxon>
        <taxon>Streptophyta</taxon>
        <taxon>Embryophyta</taxon>
        <taxon>Tracheophyta</taxon>
        <taxon>Spermatophyta</taxon>
        <taxon>Magnoliopsida</taxon>
        <taxon>eudicotyledons</taxon>
        <taxon>Gunneridae</taxon>
        <taxon>Pentapetalae</taxon>
        <taxon>rosids</taxon>
        <taxon>fabids</taxon>
        <taxon>Malpighiales</taxon>
        <taxon>Rhizophoraceae</taxon>
        <taxon>Rhizophora</taxon>
    </lineage>
</organism>
<protein>
    <submittedName>
        <fullName evidence="1">Uncharacterized protein</fullName>
    </submittedName>
</protein>
<reference evidence="1" key="1">
    <citation type="submission" date="2018-02" db="EMBL/GenBank/DDBJ databases">
        <title>Rhizophora mucronata_Transcriptome.</title>
        <authorList>
            <person name="Meera S.P."/>
            <person name="Sreeshan A."/>
            <person name="Augustine A."/>
        </authorList>
    </citation>
    <scope>NUCLEOTIDE SEQUENCE</scope>
    <source>
        <tissue evidence="1">Leaf</tissue>
    </source>
</reference>
<proteinExistence type="predicted"/>
<name>A0A2P2QRE7_RHIMU</name>
<evidence type="ECO:0000313" key="1">
    <source>
        <dbReference type="EMBL" id="MBX69599.1"/>
    </source>
</evidence>
<dbReference type="EMBL" id="GGEC01089115">
    <property type="protein sequence ID" value="MBX69599.1"/>
    <property type="molecule type" value="Transcribed_RNA"/>
</dbReference>
<sequence length="39" mass="4451">MLFPNLASNSSTTRVSLSQWTILHTYITEPTHLTFNSIQ</sequence>
<accession>A0A2P2QRE7</accession>
<dbReference type="AlphaFoldDB" id="A0A2P2QRE7"/>